<evidence type="ECO:0000313" key="3">
    <source>
        <dbReference type="EMBL" id="OAQ68156.1"/>
    </source>
</evidence>
<reference evidence="3 4" key="1">
    <citation type="journal article" date="2016" name="PLoS Pathog.">
        <title>Biosynthesis of antibiotic leucinostatins in bio-control fungus Purpureocillium lilacinum and their inhibition on phytophthora revealed by genome mining.</title>
        <authorList>
            <person name="Wang G."/>
            <person name="Liu Z."/>
            <person name="Lin R."/>
            <person name="Li E."/>
            <person name="Mao Z."/>
            <person name="Ling J."/>
            <person name="Yang Y."/>
            <person name="Yin W.B."/>
            <person name="Xie B."/>
        </authorList>
    </citation>
    <scope>NUCLEOTIDE SEQUENCE [LARGE SCALE GENOMIC DNA]</scope>
    <source>
        <strain evidence="3">170</strain>
    </source>
</reference>
<accession>A0A179FR99</accession>
<dbReference type="AlphaFoldDB" id="A0A179FR99"/>
<evidence type="ECO:0000256" key="1">
    <source>
        <dbReference type="SAM" id="MobiDB-lite"/>
    </source>
</evidence>
<dbReference type="Pfam" id="PF24483">
    <property type="entry name" value="DUF7582"/>
    <property type="match status" value="1"/>
</dbReference>
<feature type="compositionally biased region" description="Basic and acidic residues" evidence="1">
    <location>
        <begin position="104"/>
        <end position="113"/>
    </location>
</feature>
<dbReference type="RefSeq" id="XP_018145006.1">
    <property type="nucleotide sequence ID" value="XM_018291405.1"/>
</dbReference>
<dbReference type="EMBL" id="LSBJ02000003">
    <property type="protein sequence ID" value="OAQ68156.1"/>
    <property type="molecule type" value="Genomic_DNA"/>
</dbReference>
<dbReference type="OrthoDB" id="5350192at2759"/>
<dbReference type="InterPro" id="IPR056004">
    <property type="entry name" value="DUF7582"/>
</dbReference>
<sequence length="485" mass="52344">MALKERISSPLEAGPSILDAHHLPPHLTPALEYASSRLARKSLHLTLVVVRRDYQLPSVIPPLGSPGFCVSTPTTPASPPTAKFSFATGPVTALKQLVRTASRHGAESIRSIDSRSTVSSPSSNLESPGLRLRWPLSPATPLSPPPMTPCTPSSVATDYIGSTAPGISGVRLIHAPDISAKEQRIQRAVFTKTSQKFDLGPSLSPAVTPSTAGLTTQLITNSLIQNEVLFSSDGLTLLSLDRLYSLKSALSSYSKTKSHLRLEDAVDELRRYILANNGAKVTKSDLLRSYDWLSVSSSAVSDLDRMYRRAYGGPAEMGAISGVSAIPRFMPEPAIRSDDDDFDYDDDPDLSPTQIGLAVTTFEVRKASPKGPVLKIQTNFEAGLRSKWDYTDDGENEPGERDGDEDSDRTARPLERLPVGFTPWSASIDYVLSAGVVSPDRGSMRQGPMTPNGYDDISPITRGEWGFLMVDDAFQGGRTVAVETC</sequence>
<feature type="compositionally biased region" description="Polar residues" evidence="1">
    <location>
        <begin position="114"/>
        <end position="126"/>
    </location>
</feature>
<feature type="region of interest" description="Disordered" evidence="1">
    <location>
        <begin position="387"/>
        <end position="411"/>
    </location>
</feature>
<proteinExistence type="predicted"/>
<organism evidence="3 4">
    <name type="scientific">Pochonia chlamydosporia 170</name>
    <dbReference type="NCBI Taxonomy" id="1380566"/>
    <lineage>
        <taxon>Eukaryota</taxon>
        <taxon>Fungi</taxon>
        <taxon>Dikarya</taxon>
        <taxon>Ascomycota</taxon>
        <taxon>Pezizomycotina</taxon>
        <taxon>Sordariomycetes</taxon>
        <taxon>Hypocreomycetidae</taxon>
        <taxon>Hypocreales</taxon>
        <taxon>Clavicipitaceae</taxon>
        <taxon>Pochonia</taxon>
    </lineage>
</organism>
<keyword evidence="4" id="KW-1185">Reference proteome</keyword>
<dbReference type="KEGG" id="pchm:VFPPC_13631"/>
<feature type="compositionally biased region" description="Acidic residues" evidence="1">
    <location>
        <begin position="391"/>
        <end position="407"/>
    </location>
</feature>
<comment type="caution">
    <text evidence="3">The sequence shown here is derived from an EMBL/GenBank/DDBJ whole genome shotgun (WGS) entry which is preliminary data.</text>
</comment>
<evidence type="ECO:0000259" key="2">
    <source>
        <dbReference type="Pfam" id="PF24483"/>
    </source>
</evidence>
<feature type="region of interest" description="Disordered" evidence="1">
    <location>
        <begin position="104"/>
        <end position="131"/>
    </location>
</feature>
<name>A0A179FR99_METCM</name>
<gene>
    <name evidence="3" type="ORF">VFPPC_13631</name>
</gene>
<feature type="domain" description="DUF7582" evidence="2">
    <location>
        <begin position="170"/>
        <end position="312"/>
    </location>
</feature>
<protein>
    <recommendedName>
        <fullName evidence="2">DUF7582 domain-containing protein</fullName>
    </recommendedName>
</protein>
<dbReference type="Proteomes" id="UP000078397">
    <property type="component" value="Unassembled WGS sequence"/>
</dbReference>
<dbReference type="STRING" id="1380566.A0A179FR99"/>
<dbReference type="GeneID" id="28855399"/>
<evidence type="ECO:0000313" key="4">
    <source>
        <dbReference type="Proteomes" id="UP000078397"/>
    </source>
</evidence>